<keyword evidence="2" id="KW-1185">Reference proteome</keyword>
<organism evidence="1 2">
    <name type="scientific">Streptomyces vastus</name>
    <dbReference type="NCBI Taxonomy" id="285451"/>
    <lineage>
        <taxon>Bacteria</taxon>
        <taxon>Bacillati</taxon>
        <taxon>Actinomycetota</taxon>
        <taxon>Actinomycetes</taxon>
        <taxon>Kitasatosporales</taxon>
        <taxon>Streptomycetaceae</taxon>
        <taxon>Streptomyces</taxon>
    </lineage>
</organism>
<dbReference type="EMBL" id="BAAASJ010000009">
    <property type="protein sequence ID" value="GAA2622974.1"/>
    <property type="molecule type" value="Genomic_DNA"/>
</dbReference>
<comment type="caution">
    <text evidence="1">The sequence shown here is derived from an EMBL/GenBank/DDBJ whole genome shotgun (WGS) entry which is preliminary data.</text>
</comment>
<name>A0ABP6CMD2_9ACTN</name>
<gene>
    <name evidence="1" type="ORF">GCM10010307_07970</name>
</gene>
<dbReference type="Proteomes" id="UP001500151">
    <property type="component" value="Unassembled WGS sequence"/>
</dbReference>
<evidence type="ECO:0000313" key="2">
    <source>
        <dbReference type="Proteomes" id="UP001500151"/>
    </source>
</evidence>
<reference evidence="2" key="1">
    <citation type="journal article" date="2019" name="Int. J. Syst. Evol. Microbiol.">
        <title>The Global Catalogue of Microorganisms (GCM) 10K type strain sequencing project: providing services to taxonomists for standard genome sequencing and annotation.</title>
        <authorList>
            <consortium name="The Broad Institute Genomics Platform"/>
            <consortium name="The Broad Institute Genome Sequencing Center for Infectious Disease"/>
            <person name="Wu L."/>
            <person name="Ma J."/>
        </authorList>
    </citation>
    <scope>NUCLEOTIDE SEQUENCE [LARGE SCALE GENOMIC DNA]</scope>
    <source>
        <strain evidence="2">JCM 4524</strain>
    </source>
</reference>
<accession>A0ABP6CMD2</accession>
<sequence>MKPLDSAPEYVRFWYSARYAQDDADSPPSLSLDEVQATDMVTRTADSCGCRIRACIESEYALALVASSGW</sequence>
<evidence type="ECO:0000313" key="1">
    <source>
        <dbReference type="EMBL" id="GAA2622974.1"/>
    </source>
</evidence>
<proteinExistence type="predicted"/>
<protein>
    <submittedName>
        <fullName evidence="1">Uncharacterized protein</fullName>
    </submittedName>
</protein>